<feature type="chain" id="PRO_5045396389" evidence="1">
    <location>
        <begin position="21"/>
        <end position="347"/>
    </location>
</feature>
<reference evidence="3" key="1">
    <citation type="journal article" date="2019" name="Int. J. Syst. Evol. Microbiol.">
        <title>The Global Catalogue of Microorganisms (GCM) 10K type strain sequencing project: providing services to taxonomists for standard genome sequencing and annotation.</title>
        <authorList>
            <consortium name="The Broad Institute Genomics Platform"/>
            <consortium name="The Broad Institute Genome Sequencing Center for Infectious Disease"/>
            <person name="Wu L."/>
            <person name="Ma J."/>
        </authorList>
    </citation>
    <scope>NUCLEOTIDE SEQUENCE [LARGE SCALE GENOMIC DNA]</scope>
    <source>
        <strain evidence="3">NBRC 104970</strain>
    </source>
</reference>
<dbReference type="SUPFAM" id="SSF53474">
    <property type="entry name" value="alpha/beta-Hydrolases"/>
    <property type="match status" value="1"/>
</dbReference>
<evidence type="ECO:0000313" key="2">
    <source>
        <dbReference type="EMBL" id="GLS04411.1"/>
    </source>
</evidence>
<proteinExistence type="predicted"/>
<sequence>MNPRRLHCLFLLLTVASACAEPTPPPLPPLGASEEMLTVSGLSSGGYMAVQMQVAHSALVRGAGILAGGAYYCARNNVANTVNCMAPGSSSLYPPVPPVSRLIDEAEQQGHLGQIDPPTNLAQHKVWLLSGSGDQTVTTQAVDLLRNFYRRWVPESALVYAHVPTAGHALIQPDAPDANDCPVTASPYINRCGEFDAPGRLLAHLLGPLQPKSESPQGRIVPFSQHEFTGGTSDSRLSGLAKTGYVYVPPACEQGGCRVHVAFHGCQQQAERLGMLFIEESGYNRWADSNRLIVLYPQIATQSFWPSVFNPKACWDWWGYSGVDYHLRSGRQIAAVKAMIDRLASPR</sequence>
<protein>
    <submittedName>
        <fullName evidence="2">Depolymerase</fullName>
    </submittedName>
</protein>
<dbReference type="Proteomes" id="UP001156836">
    <property type="component" value="Unassembled WGS sequence"/>
</dbReference>
<keyword evidence="1" id="KW-0732">Signal</keyword>
<evidence type="ECO:0000256" key="1">
    <source>
        <dbReference type="SAM" id="SignalP"/>
    </source>
</evidence>
<dbReference type="Gene3D" id="3.40.50.1820">
    <property type="entry name" value="alpha/beta hydrolase"/>
    <property type="match status" value="2"/>
</dbReference>
<dbReference type="PANTHER" id="PTHR42972:SF8">
    <property type="entry name" value="POLYHYDROXYBUTYRATE DEPOLYMERASE"/>
    <property type="match status" value="1"/>
</dbReference>
<dbReference type="PANTHER" id="PTHR42972">
    <property type="entry name" value="TOL-PAL SYSTEM PROTEIN TOLB"/>
    <property type="match status" value="1"/>
</dbReference>
<dbReference type="RefSeq" id="WP_018747435.1">
    <property type="nucleotide sequence ID" value="NZ_BSOZ01000018.1"/>
</dbReference>
<evidence type="ECO:0000313" key="3">
    <source>
        <dbReference type="Proteomes" id="UP001156836"/>
    </source>
</evidence>
<dbReference type="InterPro" id="IPR029058">
    <property type="entry name" value="AB_hydrolase_fold"/>
</dbReference>
<name>A0ABQ6BSW7_9NEIS</name>
<gene>
    <name evidence="2" type="ORF">GCM10007860_15580</name>
</gene>
<dbReference type="PROSITE" id="PS51257">
    <property type="entry name" value="PROKAR_LIPOPROTEIN"/>
    <property type="match status" value="1"/>
</dbReference>
<accession>A0ABQ6BSW7</accession>
<feature type="signal peptide" evidence="1">
    <location>
        <begin position="1"/>
        <end position="20"/>
    </location>
</feature>
<organism evidence="2 3">
    <name type="scientific">Chitiniphilus shinanonensis</name>
    <dbReference type="NCBI Taxonomy" id="553088"/>
    <lineage>
        <taxon>Bacteria</taxon>
        <taxon>Pseudomonadati</taxon>
        <taxon>Pseudomonadota</taxon>
        <taxon>Betaproteobacteria</taxon>
        <taxon>Neisseriales</taxon>
        <taxon>Chitinibacteraceae</taxon>
        <taxon>Chitiniphilus</taxon>
    </lineage>
</organism>
<dbReference type="EMBL" id="BSOZ01000018">
    <property type="protein sequence ID" value="GLS04411.1"/>
    <property type="molecule type" value="Genomic_DNA"/>
</dbReference>
<keyword evidence="3" id="KW-1185">Reference proteome</keyword>
<comment type="caution">
    <text evidence="2">The sequence shown here is derived from an EMBL/GenBank/DDBJ whole genome shotgun (WGS) entry which is preliminary data.</text>
</comment>